<evidence type="ECO:0000313" key="3">
    <source>
        <dbReference type="Proteomes" id="UP000480684"/>
    </source>
</evidence>
<reference evidence="2 3" key="1">
    <citation type="submission" date="2020-02" db="EMBL/GenBank/DDBJ databases">
        <authorList>
            <person name="Dziuba M."/>
            <person name="Kuznetsov B."/>
            <person name="Mardanov A."/>
            <person name="Ravin N."/>
            <person name="Grouzdev D."/>
        </authorList>
    </citation>
    <scope>NUCLEOTIDE SEQUENCE [LARGE SCALE GENOMIC DNA]</scope>
    <source>
        <strain evidence="2 3">SpK</strain>
    </source>
</reference>
<keyword evidence="3" id="KW-1185">Reference proteome</keyword>
<feature type="compositionally biased region" description="Polar residues" evidence="1">
    <location>
        <begin position="54"/>
        <end position="65"/>
    </location>
</feature>
<evidence type="ECO:0000256" key="1">
    <source>
        <dbReference type="SAM" id="MobiDB-lite"/>
    </source>
</evidence>
<proteinExistence type="predicted"/>
<dbReference type="Proteomes" id="UP000480684">
    <property type="component" value="Unassembled WGS sequence"/>
</dbReference>
<organism evidence="2 3">
    <name type="scientific">Magnetospirillum aberrantis SpK</name>
    <dbReference type="NCBI Taxonomy" id="908842"/>
    <lineage>
        <taxon>Bacteria</taxon>
        <taxon>Pseudomonadati</taxon>
        <taxon>Pseudomonadota</taxon>
        <taxon>Alphaproteobacteria</taxon>
        <taxon>Rhodospirillales</taxon>
        <taxon>Rhodospirillaceae</taxon>
        <taxon>Magnetospirillum</taxon>
    </lineage>
</organism>
<protein>
    <submittedName>
        <fullName evidence="2">Uncharacterized protein</fullName>
    </submittedName>
</protein>
<gene>
    <name evidence="2" type="ORF">G4223_06260</name>
</gene>
<dbReference type="AlphaFoldDB" id="A0A7C9UVJ0"/>
<evidence type="ECO:0000313" key="2">
    <source>
        <dbReference type="EMBL" id="NFV79710.1"/>
    </source>
</evidence>
<dbReference type="EMBL" id="JAAIYP010000033">
    <property type="protein sequence ID" value="NFV79710.1"/>
    <property type="molecule type" value="Genomic_DNA"/>
</dbReference>
<name>A0A7C9UVJ0_9PROT</name>
<dbReference type="RefSeq" id="WP_163676627.1">
    <property type="nucleotide sequence ID" value="NZ_JAAIYP010000033.1"/>
</dbReference>
<feature type="region of interest" description="Disordered" evidence="1">
    <location>
        <begin position="42"/>
        <end position="65"/>
    </location>
</feature>
<sequence>MFLRGKATSWSSILLRDEILHAGIRPVRTLLKVSHHRDEHSDGDEAAALAPLSSDGSNGVSVIAC</sequence>
<accession>A0A7C9UVJ0</accession>
<comment type="caution">
    <text evidence="2">The sequence shown here is derived from an EMBL/GenBank/DDBJ whole genome shotgun (WGS) entry which is preliminary data.</text>
</comment>